<feature type="coiled-coil region" evidence="1">
    <location>
        <begin position="298"/>
        <end position="349"/>
    </location>
</feature>
<sequence>MYIHYYKRNASSLHLPLFLIQINISPIFSASGKEKAIIFANPTSLFLQSSNLLPLSCQFNQKPNLGHSPFSHQTTGNKSLETMSIPELIQILRVKRQKEDYDRVEKALIAREEKLKTKVGQLEEKFQIQSLARIDAEKVQGLYETLFKEVKESGLDKETIKNLRKKNKEVECENLKLLELKNKCEVDGNAVDELRKKLNDENEKLEDEKIEDQPIARKKNFSLKRKRVEIDTQKNKMIGLGERENFIKNQKEFHGYKKNDVPLSIWSEHLLFMLIADEYGQCYPDVKLVHDVSDIGIAQHLQKKLRVVLEQIDSKDEKNEKLVRKDVTIREKRKKLNEEKTKILELIIEKMFETERDNHGLEMFIIGFDREHEVINGQLIDDAQDQEGGSKNVTVPPDVVGMNFA</sequence>
<keyword evidence="3" id="KW-1185">Reference proteome</keyword>
<comment type="caution">
    <text evidence="2">The sequence shown here is derived from an EMBL/GenBank/DDBJ whole genome shotgun (WGS) entry which is preliminary data.</text>
</comment>
<name>A0A445B9A7_ARAHY</name>
<gene>
    <name evidence="2" type="ORF">Ahy_A10g050415</name>
</gene>
<evidence type="ECO:0000313" key="2">
    <source>
        <dbReference type="EMBL" id="RYR35265.1"/>
    </source>
</evidence>
<proteinExistence type="predicted"/>
<protein>
    <submittedName>
        <fullName evidence="2">Uncharacterized protein</fullName>
    </submittedName>
</protein>
<organism evidence="2 3">
    <name type="scientific">Arachis hypogaea</name>
    <name type="common">Peanut</name>
    <dbReference type="NCBI Taxonomy" id="3818"/>
    <lineage>
        <taxon>Eukaryota</taxon>
        <taxon>Viridiplantae</taxon>
        <taxon>Streptophyta</taxon>
        <taxon>Embryophyta</taxon>
        <taxon>Tracheophyta</taxon>
        <taxon>Spermatophyta</taxon>
        <taxon>Magnoliopsida</taxon>
        <taxon>eudicotyledons</taxon>
        <taxon>Gunneridae</taxon>
        <taxon>Pentapetalae</taxon>
        <taxon>rosids</taxon>
        <taxon>fabids</taxon>
        <taxon>Fabales</taxon>
        <taxon>Fabaceae</taxon>
        <taxon>Papilionoideae</taxon>
        <taxon>50 kb inversion clade</taxon>
        <taxon>dalbergioids sensu lato</taxon>
        <taxon>Dalbergieae</taxon>
        <taxon>Pterocarpus clade</taxon>
        <taxon>Arachis</taxon>
    </lineage>
</organism>
<dbReference type="Proteomes" id="UP000289738">
    <property type="component" value="Chromosome A10"/>
</dbReference>
<evidence type="ECO:0000313" key="3">
    <source>
        <dbReference type="Proteomes" id="UP000289738"/>
    </source>
</evidence>
<keyword evidence="1" id="KW-0175">Coiled coil</keyword>
<feature type="coiled-coil region" evidence="1">
    <location>
        <begin position="94"/>
        <end position="125"/>
    </location>
</feature>
<reference evidence="2 3" key="1">
    <citation type="submission" date="2019-01" db="EMBL/GenBank/DDBJ databases">
        <title>Sequencing of cultivated peanut Arachis hypogaea provides insights into genome evolution and oil improvement.</title>
        <authorList>
            <person name="Chen X."/>
        </authorList>
    </citation>
    <scope>NUCLEOTIDE SEQUENCE [LARGE SCALE GENOMIC DNA]</scope>
    <source>
        <strain evidence="3">cv. Fuhuasheng</strain>
        <tissue evidence="2">Leaves</tissue>
    </source>
</reference>
<feature type="coiled-coil region" evidence="1">
    <location>
        <begin position="160"/>
        <end position="211"/>
    </location>
</feature>
<evidence type="ECO:0000256" key="1">
    <source>
        <dbReference type="SAM" id="Coils"/>
    </source>
</evidence>
<dbReference type="AlphaFoldDB" id="A0A445B9A7"/>
<dbReference type="EMBL" id="SDMP01000010">
    <property type="protein sequence ID" value="RYR35265.1"/>
    <property type="molecule type" value="Genomic_DNA"/>
</dbReference>
<accession>A0A445B9A7</accession>